<proteinExistence type="predicted"/>
<dbReference type="AlphaFoldDB" id="A0AAN7LCU0"/>
<protein>
    <submittedName>
        <fullName evidence="1">Uncharacterized protein</fullName>
    </submittedName>
</protein>
<dbReference type="InterPro" id="IPR052585">
    <property type="entry name" value="Lipid_raft_assoc_Zn_ADH"/>
</dbReference>
<dbReference type="EMBL" id="JAXQNO010000016">
    <property type="protein sequence ID" value="KAK4781814.1"/>
    <property type="molecule type" value="Genomic_DNA"/>
</dbReference>
<evidence type="ECO:0000313" key="2">
    <source>
        <dbReference type="Proteomes" id="UP001346149"/>
    </source>
</evidence>
<name>A0AAN7LCU0_TRANT</name>
<sequence>MVACDLGGIHELSHMEAAAARIPSIGVRFVATSCRAMMLPRFGGRELLELRDDVAVPDLKSDEVLVRARAVSINPLDTRLDDEIFGALIPKVLSISLD</sequence>
<dbReference type="Proteomes" id="UP001346149">
    <property type="component" value="Unassembled WGS sequence"/>
</dbReference>
<dbReference type="Gene3D" id="3.90.180.10">
    <property type="entry name" value="Medium-chain alcohol dehydrogenases, catalytic domain"/>
    <property type="match status" value="1"/>
</dbReference>
<comment type="caution">
    <text evidence="1">The sequence shown here is derived from an EMBL/GenBank/DDBJ whole genome shotgun (WGS) entry which is preliminary data.</text>
</comment>
<evidence type="ECO:0000313" key="1">
    <source>
        <dbReference type="EMBL" id="KAK4781814.1"/>
    </source>
</evidence>
<dbReference type="SUPFAM" id="SSF50129">
    <property type="entry name" value="GroES-like"/>
    <property type="match status" value="1"/>
</dbReference>
<dbReference type="InterPro" id="IPR011032">
    <property type="entry name" value="GroES-like_sf"/>
</dbReference>
<reference evidence="1 2" key="1">
    <citation type="journal article" date="2023" name="Hortic Res">
        <title>Pangenome of water caltrop reveals structural variations and asymmetric subgenome divergence after allopolyploidization.</title>
        <authorList>
            <person name="Zhang X."/>
            <person name="Chen Y."/>
            <person name="Wang L."/>
            <person name="Yuan Y."/>
            <person name="Fang M."/>
            <person name="Shi L."/>
            <person name="Lu R."/>
            <person name="Comes H.P."/>
            <person name="Ma Y."/>
            <person name="Chen Y."/>
            <person name="Huang G."/>
            <person name="Zhou Y."/>
            <person name="Zheng Z."/>
            <person name="Qiu Y."/>
        </authorList>
    </citation>
    <scope>NUCLEOTIDE SEQUENCE [LARGE SCALE GENOMIC DNA]</scope>
    <source>
        <strain evidence="1">F231</strain>
    </source>
</reference>
<dbReference type="PANTHER" id="PTHR43482">
    <property type="entry name" value="PROTEIN AST1-RELATED"/>
    <property type="match status" value="1"/>
</dbReference>
<keyword evidence="2" id="KW-1185">Reference proteome</keyword>
<gene>
    <name evidence="1" type="ORF">SAY86_015916</name>
</gene>
<dbReference type="PANTHER" id="PTHR43482:SF1">
    <property type="entry name" value="PROTEIN AST1-RELATED"/>
    <property type="match status" value="1"/>
</dbReference>
<accession>A0AAN7LCU0</accession>
<organism evidence="1 2">
    <name type="scientific">Trapa natans</name>
    <name type="common">Water chestnut</name>
    <dbReference type="NCBI Taxonomy" id="22666"/>
    <lineage>
        <taxon>Eukaryota</taxon>
        <taxon>Viridiplantae</taxon>
        <taxon>Streptophyta</taxon>
        <taxon>Embryophyta</taxon>
        <taxon>Tracheophyta</taxon>
        <taxon>Spermatophyta</taxon>
        <taxon>Magnoliopsida</taxon>
        <taxon>eudicotyledons</taxon>
        <taxon>Gunneridae</taxon>
        <taxon>Pentapetalae</taxon>
        <taxon>rosids</taxon>
        <taxon>malvids</taxon>
        <taxon>Myrtales</taxon>
        <taxon>Lythraceae</taxon>
        <taxon>Trapa</taxon>
    </lineage>
</organism>